<evidence type="ECO:0000313" key="1">
    <source>
        <dbReference type="EMBL" id="RMX42899.1"/>
    </source>
</evidence>
<sequence>MAVNAGILKAVVSFYRIDTETAFERQRSCIPINNVNTALALKNHPILFLGLKELSSKYGLGDFDVKQFYLNFGRAMESGASDHTGWNRKRIKQYVLEWFDTEFANVNFMRPLPSEEINPETESAMKEFVGKYRPLRQRTVREGTTKGKAGAPPLAVYTKQKDSTKVNLLTGLRNNFNSGDQPVV</sequence>
<dbReference type="AlphaFoldDB" id="A0A3M6TNH7"/>
<dbReference type="Proteomes" id="UP000275408">
    <property type="component" value="Unassembled WGS sequence"/>
</dbReference>
<name>A0A3M6TNH7_POCDA</name>
<reference evidence="1 2" key="1">
    <citation type="journal article" date="2018" name="Sci. Rep.">
        <title>Comparative analysis of the Pocillopora damicornis genome highlights role of immune system in coral evolution.</title>
        <authorList>
            <person name="Cunning R."/>
            <person name="Bay R.A."/>
            <person name="Gillette P."/>
            <person name="Baker A.C."/>
            <person name="Traylor-Knowles N."/>
        </authorList>
    </citation>
    <scope>NUCLEOTIDE SEQUENCE [LARGE SCALE GENOMIC DNA]</scope>
    <source>
        <strain evidence="1">RSMAS</strain>
        <tissue evidence="1">Whole animal</tissue>
    </source>
</reference>
<proteinExistence type="predicted"/>
<evidence type="ECO:0000313" key="2">
    <source>
        <dbReference type="Proteomes" id="UP000275408"/>
    </source>
</evidence>
<keyword evidence="2" id="KW-1185">Reference proteome</keyword>
<gene>
    <name evidence="1" type="ORF">pdam_00005109</name>
</gene>
<comment type="caution">
    <text evidence="1">The sequence shown here is derived from an EMBL/GenBank/DDBJ whole genome shotgun (WGS) entry which is preliminary data.</text>
</comment>
<protein>
    <submittedName>
        <fullName evidence="1">Uncharacterized protein</fullName>
    </submittedName>
</protein>
<accession>A0A3M6TNH7</accession>
<organism evidence="1 2">
    <name type="scientific">Pocillopora damicornis</name>
    <name type="common">Cauliflower coral</name>
    <name type="synonym">Millepora damicornis</name>
    <dbReference type="NCBI Taxonomy" id="46731"/>
    <lineage>
        <taxon>Eukaryota</taxon>
        <taxon>Metazoa</taxon>
        <taxon>Cnidaria</taxon>
        <taxon>Anthozoa</taxon>
        <taxon>Hexacorallia</taxon>
        <taxon>Scleractinia</taxon>
        <taxon>Astrocoeniina</taxon>
        <taxon>Pocilloporidae</taxon>
        <taxon>Pocillopora</taxon>
    </lineage>
</organism>
<dbReference type="EMBL" id="RCHS01003253">
    <property type="protein sequence ID" value="RMX42899.1"/>
    <property type="molecule type" value="Genomic_DNA"/>
</dbReference>